<evidence type="ECO:0000256" key="1">
    <source>
        <dbReference type="SAM" id="Phobius"/>
    </source>
</evidence>
<organism evidence="2 3">
    <name type="scientific">Streptomyces aurantiogriseus</name>
    <dbReference type="NCBI Taxonomy" id="66870"/>
    <lineage>
        <taxon>Bacteria</taxon>
        <taxon>Bacillati</taxon>
        <taxon>Actinomycetota</taxon>
        <taxon>Actinomycetes</taxon>
        <taxon>Kitasatosporales</taxon>
        <taxon>Streptomycetaceae</taxon>
        <taxon>Streptomyces</taxon>
    </lineage>
</organism>
<keyword evidence="1" id="KW-0472">Membrane</keyword>
<name>A0A918FJ76_9ACTN</name>
<gene>
    <name evidence="2" type="ORF">GCM10010251_69170</name>
</gene>
<sequence length="220" mass="22714">MHQPVTTPRAPLPVLRAAMFAVVGTVLGASAHHLLGEGPVPWARGGAAAAVLFGLGLAGTRRPRRLVTVAVCSVVAQCGLHLWLTLTPRTRHTPATAALHARHHGGQVHDVHVAWHERLHGSMAMTVAHALVALLVAVLLHRADLACWTLAHGVTAVLEALRARLASARPAAVGRLSAAEALGRPVVLPAGGGGLRAVGPVLAHAVVRRGPPATRTALVN</sequence>
<evidence type="ECO:0000313" key="2">
    <source>
        <dbReference type="EMBL" id="GGR42320.1"/>
    </source>
</evidence>
<keyword evidence="1" id="KW-0812">Transmembrane</keyword>
<comment type="caution">
    <text evidence="2">The sequence shown here is derived from an EMBL/GenBank/DDBJ whole genome shotgun (WGS) entry which is preliminary data.</text>
</comment>
<feature type="transmembrane region" description="Helical" evidence="1">
    <location>
        <begin position="41"/>
        <end position="59"/>
    </location>
</feature>
<feature type="transmembrane region" description="Helical" evidence="1">
    <location>
        <begin position="12"/>
        <end position="35"/>
    </location>
</feature>
<keyword evidence="3" id="KW-1185">Reference proteome</keyword>
<dbReference type="AlphaFoldDB" id="A0A918FJ76"/>
<protein>
    <submittedName>
        <fullName evidence="2">Uncharacterized protein</fullName>
    </submittedName>
</protein>
<feature type="transmembrane region" description="Helical" evidence="1">
    <location>
        <begin position="66"/>
        <end position="84"/>
    </location>
</feature>
<dbReference type="EMBL" id="BMSX01000019">
    <property type="protein sequence ID" value="GGR42320.1"/>
    <property type="molecule type" value="Genomic_DNA"/>
</dbReference>
<dbReference type="RefSeq" id="WP_189941858.1">
    <property type="nucleotide sequence ID" value="NZ_BMSX01000019.1"/>
</dbReference>
<accession>A0A918FJ76</accession>
<reference evidence="2" key="1">
    <citation type="journal article" date="2014" name="Int. J. Syst. Evol. Microbiol.">
        <title>Complete genome sequence of Corynebacterium casei LMG S-19264T (=DSM 44701T), isolated from a smear-ripened cheese.</title>
        <authorList>
            <consortium name="US DOE Joint Genome Institute (JGI-PGF)"/>
            <person name="Walter F."/>
            <person name="Albersmeier A."/>
            <person name="Kalinowski J."/>
            <person name="Ruckert C."/>
        </authorList>
    </citation>
    <scope>NUCLEOTIDE SEQUENCE</scope>
    <source>
        <strain evidence="2">JCM 4346</strain>
    </source>
</reference>
<feature type="transmembrane region" description="Helical" evidence="1">
    <location>
        <begin position="119"/>
        <end position="140"/>
    </location>
</feature>
<dbReference type="Proteomes" id="UP000658320">
    <property type="component" value="Unassembled WGS sequence"/>
</dbReference>
<keyword evidence="1" id="KW-1133">Transmembrane helix</keyword>
<evidence type="ECO:0000313" key="3">
    <source>
        <dbReference type="Proteomes" id="UP000658320"/>
    </source>
</evidence>
<proteinExistence type="predicted"/>
<reference evidence="2" key="2">
    <citation type="submission" date="2020-09" db="EMBL/GenBank/DDBJ databases">
        <authorList>
            <person name="Sun Q."/>
            <person name="Ohkuma M."/>
        </authorList>
    </citation>
    <scope>NUCLEOTIDE SEQUENCE</scope>
    <source>
        <strain evidence="2">JCM 4346</strain>
    </source>
</reference>